<dbReference type="PANTHER" id="PTHR19848">
    <property type="entry name" value="WD40 REPEAT PROTEIN"/>
    <property type="match status" value="1"/>
</dbReference>
<dbReference type="PANTHER" id="PTHR19848:SF8">
    <property type="entry name" value="F-BOX AND WD REPEAT DOMAIN CONTAINING 7"/>
    <property type="match status" value="1"/>
</dbReference>
<evidence type="ECO:0000313" key="4">
    <source>
        <dbReference type="EMBL" id="KAB5591025.1"/>
    </source>
</evidence>
<dbReference type="InterPro" id="IPR001680">
    <property type="entry name" value="WD40_rpt"/>
</dbReference>
<proteinExistence type="predicted"/>
<sequence>MQQSVAHVQYETPTNPRAIACSNSPNGRPILATFNYALVQVRIQLRALERYTDVNLSTWSIANEQLANSRLEALVPSKPAQHDLFLSAGIKHRVRGLLATNTSIAFSPDSTLVVPGSEDSTDTRTRHIDSVMSVAFSPDGFHIASASADRTIRTCDVQNSILLETFTSHIAHIISLAFSSNGLHIASASTDRTIGLWNRMTVR</sequence>
<accession>A0A5N5QGZ5</accession>
<dbReference type="OrthoDB" id="2615105at2759"/>
<keyword evidence="5" id="KW-1185">Reference proteome</keyword>
<evidence type="ECO:0000313" key="5">
    <source>
        <dbReference type="Proteomes" id="UP000383932"/>
    </source>
</evidence>
<name>A0A5N5QGZ5_9AGAM</name>
<keyword evidence="1 3" id="KW-0853">WD repeat</keyword>
<reference evidence="4 5" key="1">
    <citation type="journal article" date="2019" name="Fungal Biol. Biotechnol.">
        <title>Draft genome sequence of fastidious pathogen Ceratobasidium theobromae, which causes vascular-streak dieback in Theobroma cacao.</title>
        <authorList>
            <person name="Ali S.S."/>
            <person name="Asman A."/>
            <person name="Shao J."/>
            <person name="Firmansyah A.P."/>
            <person name="Susilo A.W."/>
            <person name="Rosmana A."/>
            <person name="McMahon P."/>
            <person name="Junaid M."/>
            <person name="Guest D."/>
            <person name="Kheng T.Y."/>
            <person name="Meinhardt L.W."/>
            <person name="Bailey B.A."/>
        </authorList>
    </citation>
    <scope>NUCLEOTIDE SEQUENCE [LARGE SCALE GENOMIC DNA]</scope>
    <source>
        <strain evidence="4 5">CT2</strain>
    </source>
</reference>
<feature type="repeat" description="WD" evidence="3">
    <location>
        <begin position="124"/>
        <end position="165"/>
    </location>
</feature>
<evidence type="ECO:0000256" key="2">
    <source>
        <dbReference type="ARBA" id="ARBA00022737"/>
    </source>
</evidence>
<comment type="caution">
    <text evidence="4">The sequence shown here is derived from an EMBL/GenBank/DDBJ whole genome shotgun (WGS) entry which is preliminary data.</text>
</comment>
<gene>
    <name evidence="4" type="ORF">CTheo_5520</name>
</gene>
<dbReference type="AlphaFoldDB" id="A0A5N5QGZ5"/>
<feature type="repeat" description="WD" evidence="3">
    <location>
        <begin position="166"/>
        <end position="203"/>
    </location>
</feature>
<keyword evidence="2" id="KW-0677">Repeat</keyword>
<dbReference type="SMART" id="SM00320">
    <property type="entry name" value="WD40"/>
    <property type="match status" value="2"/>
</dbReference>
<dbReference type="Proteomes" id="UP000383932">
    <property type="component" value="Unassembled WGS sequence"/>
</dbReference>
<dbReference type="InterPro" id="IPR015943">
    <property type="entry name" value="WD40/YVTN_repeat-like_dom_sf"/>
</dbReference>
<dbReference type="Pfam" id="PF00400">
    <property type="entry name" value="WD40"/>
    <property type="match status" value="2"/>
</dbReference>
<protein>
    <submittedName>
        <fullName evidence="4">Uncharacterized protein</fullName>
    </submittedName>
</protein>
<dbReference type="EMBL" id="SSOP01000128">
    <property type="protein sequence ID" value="KAB5591025.1"/>
    <property type="molecule type" value="Genomic_DNA"/>
</dbReference>
<dbReference type="Gene3D" id="2.130.10.10">
    <property type="entry name" value="YVTN repeat-like/Quinoprotein amine dehydrogenase"/>
    <property type="match status" value="1"/>
</dbReference>
<dbReference type="InterPro" id="IPR036322">
    <property type="entry name" value="WD40_repeat_dom_sf"/>
</dbReference>
<evidence type="ECO:0000256" key="3">
    <source>
        <dbReference type="PROSITE-ProRule" id="PRU00221"/>
    </source>
</evidence>
<dbReference type="SUPFAM" id="SSF50978">
    <property type="entry name" value="WD40 repeat-like"/>
    <property type="match status" value="1"/>
</dbReference>
<dbReference type="PROSITE" id="PS50294">
    <property type="entry name" value="WD_REPEATS_REGION"/>
    <property type="match status" value="1"/>
</dbReference>
<evidence type="ECO:0000256" key="1">
    <source>
        <dbReference type="ARBA" id="ARBA00022574"/>
    </source>
</evidence>
<organism evidence="4 5">
    <name type="scientific">Ceratobasidium theobromae</name>
    <dbReference type="NCBI Taxonomy" id="1582974"/>
    <lineage>
        <taxon>Eukaryota</taxon>
        <taxon>Fungi</taxon>
        <taxon>Dikarya</taxon>
        <taxon>Basidiomycota</taxon>
        <taxon>Agaricomycotina</taxon>
        <taxon>Agaricomycetes</taxon>
        <taxon>Cantharellales</taxon>
        <taxon>Ceratobasidiaceae</taxon>
        <taxon>Ceratobasidium</taxon>
    </lineage>
</organism>
<dbReference type="PROSITE" id="PS50082">
    <property type="entry name" value="WD_REPEATS_2"/>
    <property type="match status" value="2"/>
</dbReference>